<dbReference type="PANTHER" id="PTHR10884:SF14">
    <property type="entry name" value="NADH DEHYDROGENASE [UBIQUINONE] IRON-SULFUR PROTEIN 3, MITOCHONDRIAL"/>
    <property type="match status" value="1"/>
</dbReference>
<sequence length="480" mass="53485">MLQAPLVIPWWPASVSASCLQSNTTLRNLGNPQPQSMNPTVQFREGEGKGSVPELDTNQPPPARGTRRAIALCSVSAPPRVAWETVARETVLLAPPPPCPPALVKSSAQVAGEGCGMCNPEPSPLPLLSPVQDPRLLSSLCHTKLGPRSPHGFPTCLLRFLTCVPSFHSEARNPEPLLPAPRLPGRRSDAPFRFRSVPLGLRVLWVLLRLPGLRPENMAAAAARGWWRGLVGTVALARAARRPSVLLLPVRTESAAADTRPTVRPRNDVAHKQLSAFGEYVAEILPKYVQQVQVSCFSELEICIHPDGVIPVLTFLRDHSNAQFKSLADLTAVDIPTRQNRFEIVYNLLSLRFNCRIRVKTYTDELTPIESAVSVHKAANWYEREIWDMFGVFFANHPDLRRILTDYGFEGHPFRKDFPLSGYVELCYDDEVKRVVAEPVELAQEFRKFDLNSPWEAFPAYRQPPESLKLEAGDKKPETK</sequence>
<gene>
    <name evidence="16" type="primary">NDUFS3</name>
</gene>
<keyword evidence="5 13" id="KW-1278">Translocase</keyword>
<comment type="subcellular location">
    <subcellularLocation>
        <location evidence="1">Mitochondrion</location>
    </subcellularLocation>
</comment>
<dbReference type="Proteomes" id="UP000694387">
    <property type="component" value="Chromosome 17"/>
</dbReference>
<dbReference type="PROSITE" id="PS00542">
    <property type="entry name" value="COMPLEX1_30K"/>
    <property type="match status" value="1"/>
</dbReference>
<dbReference type="SUPFAM" id="SSF143243">
    <property type="entry name" value="Nqo5-like"/>
    <property type="match status" value="1"/>
</dbReference>
<proteinExistence type="inferred from homology"/>
<dbReference type="InterPro" id="IPR001268">
    <property type="entry name" value="NADH_UbQ_OxRdtase_30kDa_su"/>
</dbReference>
<keyword evidence="4 13" id="KW-0813">Transport</keyword>
<dbReference type="GO" id="GO:0016651">
    <property type="term" value="F:oxidoreductase activity, acting on NAD(P)H"/>
    <property type="evidence" value="ECO:0007669"/>
    <property type="project" value="InterPro"/>
</dbReference>
<evidence type="ECO:0000256" key="14">
    <source>
        <dbReference type="SAM" id="MobiDB-lite"/>
    </source>
</evidence>
<evidence type="ECO:0000256" key="4">
    <source>
        <dbReference type="ARBA" id="ARBA00022448"/>
    </source>
</evidence>
<dbReference type="AlphaFoldDB" id="A0A9L0IJ15"/>
<dbReference type="HAMAP" id="MF_01357">
    <property type="entry name" value="NDH1_NuoC"/>
    <property type="match status" value="1"/>
</dbReference>
<name>A0A9L0IJ15_EQUAS</name>
<feature type="domain" description="NADH:ubiquinone oxidoreductase 30kDa subunit" evidence="15">
    <location>
        <begin position="303"/>
        <end position="423"/>
    </location>
</feature>
<comment type="similarity">
    <text evidence="2 13">Belongs to the complex I 30 kDa subunit family.</text>
</comment>
<evidence type="ECO:0000256" key="5">
    <source>
        <dbReference type="ARBA" id="ARBA00022967"/>
    </source>
</evidence>
<evidence type="ECO:0000256" key="7">
    <source>
        <dbReference type="ARBA" id="ARBA00023075"/>
    </source>
</evidence>
<feature type="compositionally biased region" description="Polar residues" evidence="14">
    <location>
        <begin position="26"/>
        <end position="41"/>
    </location>
</feature>
<comment type="function">
    <text evidence="8">Core subunit of the mitochondrial membrane respiratory chain NADH dehydrogenase (Complex I) which catalyzes electron transfer from NADH through the respiratory chain, using ubiquinone as an electron acceptor. Essential for the catalytic activity and assembly of complex I.</text>
</comment>
<accession>A0A9L0IJ15</accession>
<evidence type="ECO:0000256" key="6">
    <source>
        <dbReference type="ARBA" id="ARBA00023027"/>
    </source>
</evidence>
<evidence type="ECO:0000259" key="15">
    <source>
        <dbReference type="Pfam" id="PF00329"/>
    </source>
</evidence>
<evidence type="ECO:0000256" key="11">
    <source>
        <dbReference type="ARBA" id="ARBA00047132"/>
    </source>
</evidence>
<dbReference type="GO" id="GO:0005739">
    <property type="term" value="C:mitochondrion"/>
    <property type="evidence" value="ECO:0007669"/>
    <property type="project" value="UniProtKB-SubCell"/>
</dbReference>
<dbReference type="FunFam" id="3.30.460.80:FF:000002">
    <property type="entry name" value="NADH dehydrogenase iron-sulfur protein 3, mitochondrial"/>
    <property type="match status" value="1"/>
</dbReference>
<feature type="region of interest" description="Disordered" evidence="14">
    <location>
        <begin position="26"/>
        <end position="65"/>
    </location>
</feature>
<protein>
    <recommendedName>
        <fullName evidence="3">NADH dehydrogenase [ubiquinone] iron-sulfur protein 3, mitochondrial</fullName>
    </recommendedName>
    <alternativeName>
        <fullName evidence="10">Complex I-30kD</fullName>
    </alternativeName>
    <alternativeName>
        <fullName evidence="9">NADH-ubiquinone oxidoreductase 30 kDa subunit</fullName>
    </alternativeName>
</protein>
<evidence type="ECO:0000256" key="13">
    <source>
        <dbReference type="RuleBase" id="RU003456"/>
    </source>
</evidence>
<evidence type="ECO:0000256" key="1">
    <source>
        <dbReference type="ARBA" id="ARBA00004173"/>
    </source>
</evidence>
<dbReference type="NCBIfam" id="NF004733">
    <property type="entry name" value="PRK06074.1-5"/>
    <property type="match status" value="1"/>
</dbReference>
<evidence type="ECO:0000256" key="12">
    <source>
        <dbReference type="ARBA" id="ARBA00049551"/>
    </source>
</evidence>
<keyword evidence="7" id="KW-0830">Ubiquinone</keyword>
<evidence type="ECO:0000313" key="16">
    <source>
        <dbReference type="Ensembl" id="ENSEASP00005040883.1"/>
    </source>
</evidence>
<evidence type="ECO:0000256" key="9">
    <source>
        <dbReference type="ARBA" id="ARBA00031525"/>
    </source>
</evidence>
<keyword evidence="17" id="KW-1185">Reference proteome</keyword>
<dbReference type="Ensembl" id="ENSEAST00005038881.1">
    <property type="protein sequence ID" value="ENSEASP00005040883.1"/>
    <property type="gene ID" value="ENSEASG00005010834.2"/>
</dbReference>
<evidence type="ECO:0000256" key="8">
    <source>
        <dbReference type="ARBA" id="ARBA00024313"/>
    </source>
</evidence>
<evidence type="ECO:0000256" key="3">
    <source>
        <dbReference type="ARBA" id="ARBA00020084"/>
    </source>
</evidence>
<dbReference type="GO" id="GO:0008137">
    <property type="term" value="F:NADH dehydrogenase (ubiquinone) activity"/>
    <property type="evidence" value="ECO:0007669"/>
    <property type="project" value="UniProtKB-EC"/>
</dbReference>
<organism evidence="16 17">
    <name type="scientific">Equus asinus</name>
    <name type="common">Donkey</name>
    <name type="synonym">Equus africanus asinus</name>
    <dbReference type="NCBI Taxonomy" id="9793"/>
    <lineage>
        <taxon>Eukaryota</taxon>
        <taxon>Metazoa</taxon>
        <taxon>Chordata</taxon>
        <taxon>Craniata</taxon>
        <taxon>Vertebrata</taxon>
        <taxon>Euteleostomi</taxon>
        <taxon>Mammalia</taxon>
        <taxon>Eutheria</taxon>
        <taxon>Laurasiatheria</taxon>
        <taxon>Perissodactyla</taxon>
        <taxon>Equidae</taxon>
        <taxon>Equus</taxon>
    </lineage>
</organism>
<reference evidence="16" key="2">
    <citation type="submission" date="2025-08" db="UniProtKB">
        <authorList>
            <consortium name="Ensembl"/>
        </authorList>
    </citation>
    <scope>IDENTIFICATION</scope>
</reference>
<dbReference type="PANTHER" id="PTHR10884">
    <property type="entry name" value="NADH DEHYDROGENASE UBIQUINONE IRON-SULFUR PROTEIN 3"/>
    <property type="match status" value="1"/>
</dbReference>
<dbReference type="Gene3D" id="3.30.460.80">
    <property type="entry name" value="NADH:ubiquinone oxidoreductase, 30kDa subunit"/>
    <property type="match status" value="1"/>
</dbReference>
<dbReference type="InterPro" id="IPR010218">
    <property type="entry name" value="NADH_DH_suC"/>
</dbReference>
<reference evidence="16" key="3">
    <citation type="submission" date="2025-09" db="UniProtKB">
        <authorList>
            <consortium name="Ensembl"/>
        </authorList>
    </citation>
    <scope>IDENTIFICATION</scope>
</reference>
<dbReference type="GO" id="GO:0016020">
    <property type="term" value="C:membrane"/>
    <property type="evidence" value="ECO:0007669"/>
    <property type="project" value="UniProtKB-ARBA"/>
</dbReference>
<keyword evidence="6 13" id="KW-0520">NAD</keyword>
<dbReference type="InterPro" id="IPR037232">
    <property type="entry name" value="NADH_quin_OxRdtase_su_C/D-like"/>
</dbReference>
<comment type="subunit">
    <text evidence="11">Core subunit of respiratory chain NADH dehydrogenase (Complex I) which is composed of 45 different subunits. Interacts with NDUFAF3. Interacts with RAB5IF. Found in subcomplexes containing subunits NDUFS2, MT-ND1 and NDUFA13.</text>
</comment>
<dbReference type="NCBIfam" id="TIGR01961">
    <property type="entry name" value="NuoC_fam"/>
    <property type="match status" value="1"/>
</dbReference>
<evidence type="ECO:0000256" key="2">
    <source>
        <dbReference type="ARBA" id="ARBA00007569"/>
    </source>
</evidence>
<reference evidence="16 17" key="1">
    <citation type="journal article" date="2020" name="Nat. Commun.">
        <title>Donkey genomes provide new insights into domestication and selection for coat color.</title>
        <authorList>
            <person name="Wang"/>
            <person name="C."/>
            <person name="Li"/>
            <person name="H."/>
            <person name="Guo"/>
            <person name="Y."/>
            <person name="Huang"/>
            <person name="J."/>
            <person name="Sun"/>
            <person name="Y."/>
            <person name="Min"/>
            <person name="J."/>
            <person name="Wang"/>
            <person name="J."/>
            <person name="Fang"/>
            <person name="X."/>
            <person name="Zhao"/>
            <person name="Z."/>
            <person name="Wang"/>
            <person name="S."/>
            <person name="Zhang"/>
            <person name="Y."/>
            <person name="Liu"/>
            <person name="Q."/>
            <person name="Jiang"/>
            <person name="Q."/>
            <person name="Wang"/>
            <person name="X."/>
            <person name="Guo"/>
            <person name="Y."/>
            <person name="Yang"/>
            <person name="C."/>
            <person name="Wang"/>
            <person name="Y."/>
            <person name="Tian"/>
            <person name="F."/>
            <person name="Zhuang"/>
            <person name="G."/>
            <person name="Fan"/>
            <person name="Y."/>
            <person name="Gao"/>
            <person name="Q."/>
            <person name="Li"/>
            <person name="Y."/>
            <person name="Ju"/>
            <person name="Z."/>
            <person name="Li"/>
            <person name="J."/>
            <person name="Li"/>
            <person name="R."/>
            <person name="Hou"/>
            <person name="M."/>
            <person name="Yang"/>
            <person name="G."/>
            <person name="Liu"/>
            <person name="G."/>
            <person name="Liu"/>
            <person name="W."/>
            <person name="Guo"/>
            <person name="J."/>
            <person name="Pan"/>
            <person name="S."/>
            <person name="Fan"/>
            <person name="G."/>
            <person name="Zhang"/>
            <person name="W."/>
            <person name="Zhang"/>
            <person name="R."/>
            <person name="Yu"/>
            <person name="J."/>
            <person name="Zhang"/>
            <person name="X."/>
            <person name="Yin"/>
            <person name="Q."/>
            <person name="Ji"/>
            <person name="C."/>
            <person name="Jin"/>
            <person name="Y."/>
            <person name="Yue"/>
            <person name="G."/>
            <person name="Liu"/>
            <person name="M."/>
            <person name="Xu"/>
            <person name="J."/>
            <person name="Liu"/>
            <person name="S."/>
            <person name="Jordana"/>
            <person name="J."/>
            <person name="Noce"/>
            <person name="A."/>
            <person name="Amills"/>
            <person name="M."/>
            <person name="Wu"/>
            <person name="D.D."/>
            <person name="Li"/>
            <person name="S."/>
            <person name="Zhou"/>
            <person name="X. and Zhong"/>
            <person name="J."/>
        </authorList>
    </citation>
    <scope>NUCLEOTIDE SEQUENCE [LARGE SCALE GENOMIC DNA]</scope>
</reference>
<evidence type="ECO:0000256" key="10">
    <source>
        <dbReference type="ARBA" id="ARBA00033303"/>
    </source>
</evidence>
<comment type="catalytic activity">
    <reaction evidence="12">
        <text>a ubiquinone + NADH + 5 H(+)(in) = a ubiquinol + NAD(+) + 4 H(+)(out)</text>
        <dbReference type="Rhea" id="RHEA:29091"/>
        <dbReference type="Rhea" id="RHEA-COMP:9565"/>
        <dbReference type="Rhea" id="RHEA-COMP:9566"/>
        <dbReference type="ChEBI" id="CHEBI:15378"/>
        <dbReference type="ChEBI" id="CHEBI:16389"/>
        <dbReference type="ChEBI" id="CHEBI:17976"/>
        <dbReference type="ChEBI" id="CHEBI:57540"/>
        <dbReference type="ChEBI" id="CHEBI:57945"/>
        <dbReference type="EC" id="7.1.1.2"/>
    </reaction>
</comment>
<evidence type="ECO:0000313" key="17">
    <source>
        <dbReference type="Proteomes" id="UP000694387"/>
    </source>
</evidence>
<dbReference type="Pfam" id="PF00329">
    <property type="entry name" value="Complex1_30kDa"/>
    <property type="match status" value="1"/>
</dbReference>
<dbReference type="GeneTree" id="ENSGT00390000017480"/>
<dbReference type="InterPro" id="IPR020396">
    <property type="entry name" value="NADH_UbQ_OxRdtase_CS"/>
</dbReference>